<dbReference type="PANTHER" id="PTHR33169:SF13">
    <property type="entry name" value="PADR-FAMILY TRANSCRIPTIONAL REGULATOR"/>
    <property type="match status" value="1"/>
</dbReference>
<reference evidence="2 3" key="1">
    <citation type="submission" date="2016-10" db="EMBL/GenBank/DDBJ databases">
        <authorList>
            <person name="de Groot N.N."/>
        </authorList>
    </citation>
    <scope>NUCLEOTIDE SEQUENCE [LARGE SCALE GENOMIC DNA]</scope>
    <source>
        <strain evidence="2 3">DSM 797</strain>
    </source>
</reference>
<evidence type="ECO:0000313" key="3">
    <source>
        <dbReference type="Proteomes" id="UP000199068"/>
    </source>
</evidence>
<dbReference type="STRING" id="1121325.SAMN04515677_101454"/>
<dbReference type="Pfam" id="PF03551">
    <property type="entry name" value="PadR"/>
    <property type="match status" value="1"/>
</dbReference>
<name>A0A1G9J052_9FIRM</name>
<dbReference type="InterPro" id="IPR005149">
    <property type="entry name" value="Tscrpt_reg_PadR_N"/>
</dbReference>
<dbReference type="RefSeq" id="WP_092722432.1">
    <property type="nucleotide sequence ID" value="NZ_FNGW01000001.1"/>
</dbReference>
<dbReference type="InterPro" id="IPR052509">
    <property type="entry name" value="Metal_resp_DNA-bind_regulator"/>
</dbReference>
<keyword evidence="3" id="KW-1185">Reference proteome</keyword>
<evidence type="ECO:0000259" key="1">
    <source>
        <dbReference type="Pfam" id="PF03551"/>
    </source>
</evidence>
<dbReference type="Gene3D" id="1.10.10.10">
    <property type="entry name" value="Winged helix-like DNA-binding domain superfamily/Winged helix DNA-binding domain"/>
    <property type="match status" value="1"/>
</dbReference>
<sequence>MKEDIVKKYLPMTEATYYILLCMVKPIHGYKLMQDVETLTNGTVTLGPGTLYGATSKLVKDGLIKQVESKEERRKSYQLTELGNEILLLEYNRLNLSVENGKKILEGLEV</sequence>
<dbReference type="InterPro" id="IPR036390">
    <property type="entry name" value="WH_DNA-bd_sf"/>
</dbReference>
<organism evidence="2 3">
    <name type="scientific">Romboutsia lituseburensis DSM 797</name>
    <dbReference type="NCBI Taxonomy" id="1121325"/>
    <lineage>
        <taxon>Bacteria</taxon>
        <taxon>Bacillati</taxon>
        <taxon>Bacillota</taxon>
        <taxon>Clostridia</taxon>
        <taxon>Peptostreptococcales</taxon>
        <taxon>Peptostreptococcaceae</taxon>
        <taxon>Romboutsia</taxon>
    </lineage>
</organism>
<evidence type="ECO:0000313" key="2">
    <source>
        <dbReference type="EMBL" id="SDL30888.1"/>
    </source>
</evidence>
<protein>
    <submittedName>
        <fullName evidence="2">Transcriptional regulator PadR-like family protein</fullName>
    </submittedName>
</protein>
<dbReference type="InterPro" id="IPR036388">
    <property type="entry name" value="WH-like_DNA-bd_sf"/>
</dbReference>
<dbReference type="Proteomes" id="UP000199068">
    <property type="component" value="Unassembled WGS sequence"/>
</dbReference>
<feature type="domain" description="Transcription regulator PadR N-terminal" evidence="1">
    <location>
        <begin position="25"/>
        <end position="85"/>
    </location>
</feature>
<proteinExistence type="predicted"/>
<dbReference type="EMBL" id="FNGW01000001">
    <property type="protein sequence ID" value="SDL30888.1"/>
    <property type="molecule type" value="Genomic_DNA"/>
</dbReference>
<dbReference type="SUPFAM" id="SSF46785">
    <property type="entry name" value="Winged helix' DNA-binding domain"/>
    <property type="match status" value="1"/>
</dbReference>
<accession>A0A1G9J052</accession>
<dbReference type="AlphaFoldDB" id="A0A1G9J052"/>
<dbReference type="PANTHER" id="PTHR33169">
    <property type="entry name" value="PADR-FAMILY TRANSCRIPTIONAL REGULATOR"/>
    <property type="match status" value="1"/>
</dbReference>
<gene>
    <name evidence="2" type="ORF">SAMN04515677_101454</name>
</gene>